<dbReference type="EMBL" id="QEWW01000002">
    <property type="protein sequence ID" value="PWD86923.1"/>
    <property type="molecule type" value="Genomic_DNA"/>
</dbReference>
<evidence type="ECO:0000313" key="4">
    <source>
        <dbReference type="Proteomes" id="UP000245059"/>
    </source>
</evidence>
<dbReference type="InterPro" id="IPR037291">
    <property type="entry name" value="DUF4139"/>
</dbReference>
<dbReference type="EMBL" id="QEWV01000001">
    <property type="protein sequence ID" value="PWD94260.1"/>
    <property type="molecule type" value="Genomic_DNA"/>
</dbReference>
<gene>
    <name evidence="2" type="ORF">DC077_03675</name>
    <name evidence="3" type="ORF">DC078_01575</name>
</gene>
<dbReference type="PANTHER" id="PTHR38075">
    <property type="entry name" value="DUF4139 DOMAIN-CONTAINING PROTEIN"/>
    <property type="match status" value="1"/>
</dbReference>
<keyword evidence="5" id="KW-1185">Reference proteome</keyword>
<evidence type="ECO:0000259" key="1">
    <source>
        <dbReference type="Pfam" id="PF13598"/>
    </source>
</evidence>
<reference evidence="2" key="1">
    <citation type="journal article" date="2018" name="Genome Announc.">
        <title>Ignatzschineria cameli sp. nov., isolated from necrotic foot tissue of dromedaries (Camelus dromedarius) and associated maggots (Wohlfahrtia species) in Dubai.</title>
        <authorList>
            <person name="Tsang C.C."/>
            <person name="Tang J.Y."/>
            <person name="Fong J.Y."/>
            <person name="Kinne J."/>
            <person name="Lee H.H."/>
            <person name="Joseph M."/>
            <person name="Jose S."/>
            <person name="Schuster R.K."/>
            <person name="Tang Y."/>
            <person name="Sivakumar S."/>
            <person name="Chen J.H."/>
            <person name="Teng J.L."/>
            <person name="Lau S.K."/>
            <person name="Wernery U."/>
            <person name="Woo P.C."/>
        </authorList>
    </citation>
    <scope>NUCLEOTIDE SEQUENCE</scope>
    <source>
        <strain evidence="2">UAE-HKU57</strain>
        <strain evidence="3">UAE-HKU58</strain>
    </source>
</reference>
<dbReference type="Proteomes" id="UP000245059">
    <property type="component" value="Unassembled WGS sequence"/>
</dbReference>
<feature type="domain" description="DUF4139" evidence="1">
    <location>
        <begin position="226"/>
        <end position="510"/>
    </location>
</feature>
<comment type="caution">
    <text evidence="2">The sequence shown here is derived from an EMBL/GenBank/DDBJ whole genome shotgun (WGS) entry which is preliminary data.</text>
</comment>
<proteinExistence type="predicted"/>
<dbReference type="Pfam" id="PF13598">
    <property type="entry name" value="DUF4139"/>
    <property type="match status" value="1"/>
</dbReference>
<dbReference type="AlphaFoldDB" id="A0A2U2ARN1"/>
<dbReference type="Proteomes" id="UP000245217">
    <property type="component" value="Unassembled WGS sequence"/>
</dbReference>
<sequence length="520" mass="58913">MLLRFLQHLPFDTYQKFQQQVVRSIMNSIMKHSHVVKHPLLRAVALSTLLPLNLFSFAAASSKESDLLDRQLTIYQEGIALVSENRTFKLSEETTTLLLPHIAPEAIVESLLLKFNPTQPQDHALLPQIIEKKLNRNLLSPTTLIDYSIGKEVEIVWQTPKERREKAVILSNNGGLLLQYEDRIESGLPADARIAFKELPNGLTRTPALSILLDNLPKTATPYDANLSYLTRGIRWSSDYIAELNEKEKTFHLEGWATINNQSGIDFSNSSLSLIAGNLHLTPQVPLYRENFMIKAASSPQQDNIAPQPVSDYQRFLLPGKFTLQQQEQTQIALFSADQIPYQKRYHFDNMSPSQRLLKQSSPQNATVSFHFDNKKADQLGFALPSGTIRLYQAGKETPIFLGEDYLTNSAAGEKITLNMGSAFDVTLTREQQQYRIVNPDEWEVSYQLTLNNHKAEAVDVALTEYFSPGQGVNWELISQQPPAILKNESAIWNITLPANGEKRINYSVRYTIFQPTETR</sequence>
<accession>A0A2U2ARN1</accession>
<name>A0A2U2ARN1_9GAMM</name>
<organism evidence="2 4">
    <name type="scientific">Ignatzschineria cameli</name>
    <dbReference type="NCBI Taxonomy" id="2182793"/>
    <lineage>
        <taxon>Bacteria</taxon>
        <taxon>Pseudomonadati</taxon>
        <taxon>Pseudomonadota</taxon>
        <taxon>Gammaproteobacteria</taxon>
        <taxon>Cardiobacteriales</taxon>
        <taxon>Ignatzschineriaceae</taxon>
        <taxon>Ignatzschineria</taxon>
    </lineage>
</organism>
<evidence type="ECO:0000313" key="5">
    <source>
        <dbReference type="Proteomes" id="UP000245217"/>
    </source>
</evidence>
<protein>
    <recommendedName>
        <fullName evidence="1">DUF4139 domain-containing protein</fullName>
    </recommendedName>
</protein>
<reference evidence="4 5" key="2">
    <citation type="submission" date="2018-05" db="EMBL/GenBank/DDBJ databases">
        <title>Ignatzschineria dubaiensis sp. nov., isolated from necrotic foot tissues of dromedaries (Camelus dromedarius) and associated maggots in Dubai, United Arab Emirates.</title>
        <authorList>
            <person name="Tsang C.C."/>
            <person name="Tang J.Y.M."/>
            <person name="Fong J.Y.H."/>
            <person name="Kinne J."/>
            <person name="Lee H.H."/>
            <person name="Joseph M."/>
            <person name="Jose S."/>
            <person name="Schuster R.K."/>
            <person name="Tang Y."/>
            <person name="Sivakumar S."/>
            <person name="Chen J.H.K."/>
            <person name="Teng J.L.L."/>
            <person name="Lau S.K.P."/>
            <person name="Wernery U."/>
            <person name="Woo P.C.Y."/>
        </authorList>
    </citation>
    <scope>NUCLEOTIDE SEQUENCE [LARGE SCALE GENOMIC DNA]</scope>
    <source>
        <strain evidence="4">UAE-HKU57</strain>
        <strain evidence="5">UAE-HKU58</strain>
    </source>
</reference>
<evidence type="ECO:0000313" key="3">
    <source>
        <dbReference type="EMBL" id="PWD94260.1"/>
    </source>
</evidence>
<evidence type="ECO:0000313" key="2">
    <source>
        <dbReference type="EMBL" id="PWD86923.1"/>
    </source>
</evidence>
<dbReference type="PANTHER" id="PTHR38075:SF1">
    <property type="entry name" value="DUF4139 DOMAIN-CONTAINING PROTEIN"/>
    <property type="match status" value="1"/>
</dbReference>